<gene>
    <name evidence="2" type="ORF">GO620_015845</name>
</gene>
<protein>
    <submittedName>
        <fullName evidence="2">DUF47 family protein</fullName>
    </submittedName>
</protein>
<dbReference type="Gene3D" id="1.20.58.220">
    <property type="entry name" value="Phosphate transport system protein phou homolog 2, domain 2"/>
    <property type="match status" value="1"/>
</dbReference>
<organism evidence="2 3">
    <name type="scientific">Mucilaginibacter ginkgonis</name>
    <dbReference type="NCBI Taxonomy" id="2682091"/>
    <lineage>
        <taxon>Bacteria</taxon>
        <taxon>Pseudomonadati</taxon>
        <taxon>Bacteroidota</taxon>
        <taxon>Sphingobacteriia</taxon>
        <taxon>Sphingobacteriales</taxon>
        <taxon>Sphingobacteriaceae</taxon>
        <taxon>Mucilaginibacter</taxon>
    </lineage>
</organism>
<reference evidence="2 3" key="1">
    <citation type="submission" date="2020-12" db="EMBL/GenBank/DDBJ databases">
        <title>HMF7856_wgs.fasta genome submission.</title>
        <authorList>
            <person name="Kang H."/>
            <person name="Kim H."/>
            <person name="Joh K."/>
        </authorList>
    </citation>
    <scope>NUCLEOTIDE SEQUENCE [LARGE SCALE GENOMIC DNA]</scope>
    <source>
        <strain evidence="2 3">HMF7856</strain>
    </source>
</reference>
<proteinExistence type="inferred from homology"/>
<dbReference type="KEGG" id="mgik:GO620_015845"/>
<comment type="similarity">
    <text evidence="1">Belongs to the UPF0111 family.</text>
</comment>
<dbReference type="InterPro" id="IPR038078">
    <property type="entry name" value="PhoU-like_sf"/>
</dbReference>
<dbReference type="InterPro" id="IPR018445">
    <property type="entry name" value="Put_Phosphate_transp_reg"/>
</dbReference>
<evidence type="ECO:0000256" key="1">
    <source>
        <dbReference type="ARBA" id="ARBA00008591"/>
    </source>
</evidence>
<dbReference type="Pfam" id="PF01865">
    <property type="entry name" value="PhoU_div"/>
    <property type="match status" value="1"/>
</dbReference>
<dbReference type="AlphaFoldDB" id="A0A6I4INJ0"/>
<dbReference type="Proteomes" id="UP000429232">
    <property type="component" value="Chromosome"/>
</dbReference>
<evidence type="ECO:0000313" key="3">
    <source>
        <dbReference type="Proteomes" id="UP000429232"/>
    </source>
</evidence>
<dbReference type="PANTHER" id="PTHR37298:SF1">
    <property type="entry name" value="UPF0111 PROTEIN YKAA"/>
    <property type="match status" value="1"/>
</dbReference>
<dbReference type="RefSeq" id="WP_157524735.1">
    <property type="nucleotide sequence ID" value="NZ_CP066775.1"/>
</dbReference>
<keyword evidence="3" id="KW-1185">Reference proteome</keyword>
<name>A0A6I4INJ0_9SPHI</name>
<evidence type="ECO:0000313" key="2">
    <source>
        <dbReference type="EMBL" id="QQL49624.1"/>
    </source>
</evidence>
<accession>A0A6I4INJ0</accession>
<dbReference type="InterPro" id="IPR052912">
    <property type="entry name" value="UPF0111_domain"/>
</dbReference>
<dbReference type="EMBL" id="CP066775">
    <property type="protein sequence ID" value="QQL49624.1"/>
    <property type="molecule type" value="Genomic_DNA"/>
</dbReference>
<dbReference type="PANTHER" id="PTHR37298">
    <property type="entry name" value="UPF0111 PROTEIN YKAA"/>
    <property type="match status" value="1"/>
</dbReference>
<sequence length="214" mass="23984">MKTSLFGRIMPGNNKTFFNLFDDAAATALEMASLLYQSVSSANPQDLKMNFNVISRLKEKGNNIKREMYALSGQAFISPFSRDDMYALSSALNTLSDFIDIASRRVNFYNIVVTEPVKELAGLIVDCCSELTKLIVELQDISQSEVIEAHVENIKKLEHQADIVNNKAMSALIEKETDPLEIMKYSEIFSVLERATDKCELVVNVIETVIVKNS</sequence>